<keyword evidence="5" id="KW-0479">Metal-binding</keyword>
<evidence type="ECO:0000256" key="4">
    <source>
        <dbReference type="PIRSR" id="PIRSR006806-1"/>
    </source>
</evidence>
<keyword evidence="7" id="KW-1185">Reference proteome</keyword>
<dbReference type="GO" id="GO:0035999">
    <property type="term" value="P:tetrahydrofolate interconversion"/>
    <property type="evidence" value="ECO:0007669"/>
    <property type="project" value="TreeGrafter"/>
</dbReference>
<dbReference type="NCBIfam" id="TIGR02727">
    <property type="entry name" value="MTHFS_bact"/>
    <property type="match status" value="1"/>
</dbReference>
<keyword evidence="2 4" id="KW-0547">Nucleotide-binding</keyword>
<evidence type="ECO:0000256" key="2">
    <source>
        <dbReference type="ARBA" id="ARBA00022741"/>
    </source>
</evidence>
<dbReference type="PANTHER" id="PTHR23407">
    <property type="entry name" value="ATPASE INHIBITOR/5-FORMYLTETRAHYDROFOLATE CYCLO-LIGASE"/>
    <property type="match status" value="1"/>
</dbReference>
<dbReference type="InterPro" id="IPR037171">
    <property type="entry name" value="NagB/RpiA_transferase-like"/>
</dbReference>
<dbReference type="EC" id="6.3.3.2" evidence="5"/>
<dbReference type="Pfam" id="PF01812">
    <property type="entry name" value="5-FTHF_cyc-lig"/>
    <property type="match status" value="1"/>
</dbReference>
<dbReference type="GO" id="GO:0046872">
    <property type="term" value="F:metal ion binding"/>
    <property type="evidence" value="ECO:0007669"/>
    <property type="project" value="UniProtKB-KW"/>
</dbReference>
<feature type="binding site" evidence="4">
    <location>
        <begin position="3"/>
        <end position="7"/>
    </location>
    <ligand>
        <name>ATP</name>
        <dbReference type="ChEBI" id="CHEBI:30616"/>
    </ligand>
</feature>
<dbReference type="GO" id="GO:0009396">
    <property type="term" value="P:folic acid-containing compound biosynthetic process"/>
    <property type="evidence" value="ECO:0007669"/>
    <property type="project" value="TreeGrafter"/>
</dbReference>
<dbReference type="Gene3D" id="3.40.50.10420">
    <property type="entry name" value="NagB/RpiA/CoA transferase-like"/>
    <property type="match status" value="1"/>
</dbReference>
<dbReference type="GO" id="GO:0005524">
    <property type="term" value="F:ATP binding"/>
    <property type="evidence" value="ECO:0007669"/>
    <property type="project" value="UniProtKB-KW"/>
</dbReference>
<evidence type="ECO:0000313" key="7">
    <source>
        <dbReference type="Proteomes" id="UP000063781"/>
    </source>
</evidence>
<dbReference type="InterPro" id="IPR024185">
    <property type="entry name" value="FTHF_cligase-like_sf"/>
</dbReference>
<dbReference type="EMBL" id="CP013213">
    <property type="protein sequence ID" value="AMC93526.1"/>
    <property type="molecule type" value="Genomic_DNA"/>
</dbReference>
<accession>A0A109UH29</accession>
<keyword evidence="3 4" id="KW-0067">ATP-binding</keyword>
<dbReference type="AlphaFoldDB" id="A0A109UH29"/>
<proteinExistence type="inferred from homology"/>
<dbReference type="OrthoDB" id="9801938at2"/>
<evidence type="ECO:0000313" key="6">
    <source>
        <dbReference type="EMBL" id="AMC93526.1"/>
    </source>
</evidence>
<evidence type="ECO:0000256" key="3">
    <source>
        <dbReference type="ARBA" id="ARBA00022840"/>
    </source>
</evidence>
<comment type="catalytic activity">
    <reaction evidence="5">
        <text>(6S)-5-formyl-5,6,7,8-tetrahydrofolate + ATP = (6R)-5,10-methenyltetrahydrofolate + ADP + phosphate</text>
        <dbReference type="Rhea" id="RHEA:10488"/>
        <dbReference type="ChEBI" id="CHEBI:30616"/>
        <dbReference type="ChEBI" id="CHEBI:43474"/>
        <dbReference type="ChEBI" id="CHEBI:57455"/>
        <dbReference type="ChEBI" id="CHEBI:57457"/>
        <dbReference type="ChEBI" id="CHEBI:456216"/>
        <dbReference type="EC" id="6.3.3.2"/>
    </reaction>
</comment>
<reference evidence="6 7" key="1">
    <citation type="submission" date="2015-10" db="EMBL/GenBank/DDBJ databases">
        <title>Erysipelothrix larvae sp. LV19 isolated from the larval gut of the rhinoceros beetle, Trypoxylus dichotomus.</title>
        <authorList>
            <person name="Lim S."/>
            <person name="Kim B.-C."/>
        </authorList>
    </citation>
    <scope>NUCLEOTIDE SEQUENCE [LARGE SCALE GENOMIC DNA]</scope>
    <source>
        <strain evidence="6 7">LV19</strain>
    </source>
</reference>
<organism evidence="6 7">
    <name type="scientific">Erysipelothrix larvae</name>
    <dbReference type="NCBI Taxonomy" id="1514105"/>
    <lineage>
        <taxon>Bacteria</taxon>
        <taxon>Bacillati</taxon>
        <taxon>Bacillota</taxon>
        <taxon>Erysipelotrichia</taxon>
        <taxon>Erysipelotrichales</taxon>
        <taxon>Erysipelotrichaceae</taxon>
        <taxon>Erysipelothrix</taxon>
    </lineage>
</organism>
<comment type="similarity">
    <text evidence="1 5">Belongs to the 5-formyltetrahydrofolate cyclo-ligase family.</text>
</comment>
<dbReference type="PIRSF" id="PIRSF006806">
    <property type="entry name" value="FTHF_cligase"/>
    <property type="match status" value="1"/>
</dbReference>
<sequence>MDKKTLRKQMIAKRDSVSLEQRLGLDAIITDIITEQMGSVDCVGTYASIKGEVDTYFMIQNWLMSGVRVCLPRIEGKIMNFYEIKHLKDLKAGTMGILEPIDGCEYVDPSQIQQLYIPMVGFNDALYRLGHGAGFYDKYLVNYNHVKIGLAYSYQKVTQSFQENHDIPVDLIITNEGILYHTISHNSTI</sequence>
<dbReference type="SUPFAM" id="SSF100950">
    <property type="entry name" value="NagB/RpiA/CoA transferase-like"/>
    <property type="match status" value="1"/>
</dbReference>
<dbReference type="RefSeq" id="WP_067632390.1">
    <property type="nucleotide sequence ID" value="NZ_CP013213.1"/>
</dbReference>
<comment type="cofactor">
    <cofactor evidence="5">
        <name>Mg(2+)</name>
        <dbReference type="ChEBI" id="CHEBI:18420"/>
    </cofactor>
</comment>
<keyword evidence="5" id="KW-0460">Magnesium</keyword>
<dbReference type="GO" id="GO:0030272">
    <property type="term" value="F:5-formyltetrahydrofolate cyclo-ligase activity"/>
    <property type="evidence" value="ECO:0007669"/>
    <property type="project" value="UniProtKB-EC"/>
</dbReference>
<dbReference type="KEGG" id="erl:AOC36_05880"/>
<gene>
    <name evidence="6" type="ORF">AOC36_05880</name>
</gene>
<feature type="binding site" evidence="4">
    <location>
        <position position="52"/>
    </location>
    <ligand>
        <name>substrate</name>
    </ligand>
</feature>
<feature type="binding site" evidence="4">
    <location>
        <begin position="128"/>
        <end position="136"/>
    </location>
    <ligand>
        <name>ATP</name>
        <dbReference type="ChEBI" id="CHEBI:30616"/>
    </ligand>
</feature>
<dbReference type="PANTHER" id="PTHR23407:SF1">
    <property type="entry name" value="5-FORMYLTETRAHYDROFOLATE CYCLO-LIGASE"/>
    <property type="match status" value="1"/>
</dbReference>
<protein>
    <recommendedName>
        <fullName evidence="5">5-formyltetrahydrofolate cyclo-ligase</fullName>
        <ecNumber evidence="5">6.3.3.2</ecNumber>
    </recommendedName>
</protein>
<evidence type="ECO:0000256" key="1">
    <source>
        <dbReference type="ARBA" id="ARBA00010638"/>
    </source>
</evidence>
<dbReference type="Proteomes" id="UP000063781">
    <property type="component" value="Chromosome"/>
</dbReference>
<evidence type="ECO:0000256" key="5">
    <source>
        <dbReference type="RuleBase" id="RU361279"/>
    </source>
</evidence>
<dbReference type="STRING" id="1514105.AOC36_05880"/>
<dbReference type="InterPro" id="IPR002698">
    <property type="entry name" value="FTHF_cligase"/>
</dbReference>
<name>A0A109UH29_9FIRM</name>